<keyword evidence="5" id="KW-1185">Reference proteome</keyword>
<organism evidence="4 5">
    <name type="scientific">Desulfarculus baarsii (strain ATCC 33931 / DSM 2075 / LMG 7858 / VKM B-1802 / 2st14)</name>
    <dbReference type="NCBI Taxonomy" id="644282"/>
    <lineage>
        <taxon>Bacteria</taxon>
        <taxon>Pseudomonadati</taxon>
        <taxon>Thermodesulfobacteriota</taxon>
        <taxon>Desulfarculia</taxon>
        <taxon>Desulfarculales</taxon>
        <taxon>Desulfarculaceae</taxon>
        <taxon>Desulfarculus</taxon>
    </lineage>
</organism>
<dbReference type="InterPro" id="IPR005025">
    <property type="entry name" value="FMN_Rdtase-like_dom"/>
</dbReference>
<dbReference type="InterPro" id="IPR029039">
    <property type="entry name" value="Flavoprotein-like_sf"/>
</dbReference>
<dbReference type="InterPro" id="IPR051796">
    <property type="entry name" value="ISF_SsuE-like"/>
</dbReference>
<sequence>MKVICLLASPRPRSNSSALALEFCRAAEERGADVRVFKLNEMDYQGCQGCYACKTKLDHCALQDDLTEVFDQLSDADALVLATPVYFWDICGQLKLFVDRTFSLYGPNFMTDPNDHRLSGRKSLLFVQSQEDVAENHGDIFKKYKVFFKMAGFGRVELLRLCQADEPGVAASRTAEMARARELAGELLA</sequence>
<dbReference type="eggNOG" id="COG0655">
    <property type="taxonomic scope" value="Bacteria"/>
</dbReference>
<evidence type="ECO:0000256" key="2">
    <source>
        <dbReference type="ARBA" id="ARBA00022643"/>
    </source>
</evidence>
<accession>E1QLE1</accession>
<keyword evidence="1" id="KW-0285">Flavoprotein</keyword>
<dbReference type="STRING" id="644282.Deba_3023"/>
<dbReference type="Proteomes" id="UP000009047">
    <property type="component" value="Chromosome"/>
</dbReference>
<dbReference type="AlphaFoldDB" id="E1QLE1"/>
<gene>
    <name evidence="4" type="ordered locus">Deba_3023</name>
</gene>
<dbReference type="Gene3D" id="3.40.50.360">
    <property type="match status" value="1"/>
</dbReference>
<dbReference type="PANTHER" id="PTHR43278:SF2">
    <property type="entry name" value="IRON-SULFUR FLAVOPROTEIN"/>
    <property type="match status" value="1"/>
</dbReference>
<protein>
    <submittedName>
        <fullName evidence="4">NADPH-dependent FMN reductase</fullName>
    </submittedName>
</protein>
<dbReference type="RefSeq" id="WP_013259813.1">
    <property type="nucleotide sequence ID" value="NC_014365.1"/>
</dbReference>
<evidence type="ECO:0000313" key="4">
    <source>
        <dbReference type="EMBL" id="ADK86376.1"/>
    </source>
</evidence>
<feature type="domain" description="NADPH-dependent FMN reductase-like" evidence="3">
    <location>
        <begin position="1"/>
        <end position="113"/>
    </location>
</feature>
<dbReference type="EMBL" id="CP002085">
    <property type="protein sequence ID" value="ADK86376.1"/>
    <property type="molecule type" value="Genomic_DNA"/>
</dbReference>
<dbReference type="KEGG" id="dbr:Deba_3023"/>
<dbReference type="OrthoDB" id="6398207at2"/>
<dbReference type="SUPFAM" id="SSF52218">
    <property type="entry name" value="Flavoproteins"/>
    <property type="match status" value="1"/>
</dbReference>
<proteinExistence type="predicted"/>
<reference evidence="4 5" key="1">
    <citation type="journal article" date="2010" name="Stand. Genomic Sci.">
        <title>Complete genome sequence of Desulfarculus baarsii type strain (2st14).</title>
        <authorList>
            <person name="Sun H."/>
            <person name="Spring S."/>
            <person name="Lapidus A."/>
            <person name="Davenport K."/>
            <person name="Del Rio T.G."/>
            <person name="Tice H."/>
            <person name="Nolan M."/>
            <person name="Copeland A."/>
            <person name="Cheng J.F."/>
            <person name="Lucas S."/>
            <person name="Tapia R."/>
            <person name="Goodwin L."/>
            <person name="Pitluck S."/>
            <person name="Ivanova N."/>
            <person name="Pagani I."/>
            <person name="Mavromatis K."/>
            <person name="Ovchinnikova G."/>
            <person name="Pati A."/>
            <person name="Chen A."/>
            <person name="Palaniappan K."/>
            <person name="Hauser L."/>
            <person name="Chang Y.J."/>
            <person name="Jeffries C.D."/>
            <person name="Detter J.C."/>
            <person name="Han C."/>
            <person name="Rohde M."/>
            <person name="Brambilla E."/>
            <person name="Goker M."/>
            <person name="Woyke T."/>
            <person name="Bristow J."/>
            <person name="Eisen J.A."/>
            <person name="Markowitz V."/>
            <person name="Hugenholtz P."/>
            <person name="Kyrpides N.C."/>
            <person name="Klenk H.P."/>
            <person name="Land M."/>
        </authorList>
    </citation>
    <scope>NUCLEOTIDE SEQUENCE [LARGE SCALE GENOMIC DNA]</scope>
    <source>
        <strain evidence="5">ATCC 33931 / DSM 2075 / LMG 7858 / VKM B-1802 / 2st14</strain>
    </source>
</reference>
<dbReference type="Pfam" id="PF03358">
    <property type="entry name" value="FMN_red"/>
    <property type="match status" value="1"/>
</dbReference>
<evidence type="ECO:0000313" key="5">
    <source>
        <dbReference type="Proteomes" id="UP000009047"/>
    </source>
</evidence>
<keyword evidence="2" id="KW-0288">FMN</keyword>
<evidence type="ECO:0000256" key="1">
    <source>
        <dbReference type="ARBA" id="ARBA00022630"/>
    </source>
</evidence>
<dbReference type="HOGENOM" id="CLU_050993_4_2_7"/>
<name>E1QLE1_DESB2</name>
<dbReference type="PANTHER" id="PTHR43278">
    <property type="entry name" value="NAD(P)H-DEPENDENT FMN-CONTAINING OXIDOREDUCTASE YWQN-RELATED"/>
    <property type="match status" value="1"/>
</dbReference>
<evidence type="ECO:0000259" key="3">
    <source>
        <dbReference type="Pfam" id="PF03358"/>
    </source>
</evidence>
<dbReference type="GO" id="GO:0016491">
    <property type="term" value="F:oxidoreductase activity"/>
    <property type="evidence" value="ECO:0007669"/>
    <property type="project" value="InterPro"/>
</dbReference>